<evidence type="ECO:0000256" key="7">
    <source>
        <dbReference type="ARBA" id="ARBA00023002"/>
    </source>
</evidence>
<dbReference type="PANTHER" id="PTHR43550:SF3">
    <property type="entry name" value="3-KETODIHYDROSPHINGOSINE REDUCTASE"/>
    <property type="match status" value="1"/>
</dbReference>
<protein>
    <recommendedName>
        <fullName evidence="9">3-dehydrosphinganine reductase</fullName>
        <ecNumber evidence="9">1.1.1.102</ecNumber>
    </recommendedName>
</protein>
<organism evidence="12 13">
    <name type="scientific">Gymnopus androsaceus JB14</name>
    <dbReference type="NCBI Taxonomy" id="1447944"/>
    <lineage>
        <taxon>Eukaryota</taxon>
        <taxon>Fungi</taxon>
        <taxon>Dikarya</taxon>
        <taxon>Basidiomycota</taxon>
        <taxon>Agaricomycotina</taxon>
        <taxon>Agaricomycetes</taxon>
        <taxon>Agaricomycetidae</taxon>
        <taxon>Agaricales</taxon>
        <taxon>Marasmiineae</taxon>
        <taxon>Omphalotaceae</taxon>
        <taxon>Gymnopus</taxon>
    </lineage>
</organism>
<dbReference type="EMBL" id="ML769566">
    <property type="protein sequence ID" value="KAE9393703.1"/>
    <property type="molecule type" value="Genomic_DNA"/>
</dbReference>
<dbReference type="GO" id="GO:0006666">
    <property type="term" value="P:3-keto-sphinganine metabolic process"/>
    <property type="evidence" value="ECO:0007669"/>
    <property type="project" value="InterPro"/>
</dbReference>
<keyword evidence="5" id="KW-0521">NADP</keyword>
<dbReference type="InterPro" id="IPR045022">
    <property type="entry name" value="KDSR-like"/>
</dbReference>
<proteinExistence type="predicted"/>
<dbReference type="PRINTS" id="PR00081">
    <property type="entry name" value="GDHRDH"/>
</dbReference>
<keyword evidence="13" id="KW-1185">Reference proteome</keyword>
<keyword evidence="6" id="KW-0746">Sphingolipid metabolism</keyword>
<evidence type="ECO:0000313" key="12">
    <source>
        <dbReference type="EMBL" id="KAE9393703.1"/>
    </source>
</evidence>
<name>A0A6A4H7H4_9AGAR</name>
<comment type="function">
    <text evidence="10">Catalyzes the reduction of 3'-oxosphinganine (3-ketodihydrosphingosine/KDS) to sphinganine (dihydrosphingosine/DHS), the second step of de novo sphingolipid biosynthesis.</text>
</comment>
<comment type="catalytic activity">
    <reaction evidence="11">
        <text>sphinganine + NADP(+) = 3-oxosphinganine + NADPH + H(+)</text>
        <dbReference type="Rhea" id="RHEA:22640"/>
        <dbReference type="ChEBI" id="CHEBI:15378"/>
        <dbReference type="ChEBI" id="CHEBI:57783"/>
        <dbReference type="ChEBI" id="CHEBI:57817"/>
        <dbReference type="ChEBI" id="CHEBI:58299"/>
        <dbReference type="ChEBI" id="CHEBI:58349"/>
        <dbReference type="EC" id="1.1.1.102"/>
    </reaction>
    <physiologicalReaction direction="right-to-left" evidence="11">
        <dbReference type="Rhea" id="RHEA:22642"/>
    </physiologicalReaction>
</comment>
<dbReference type="GO" id="GO:0047560">
    <property type="term" value="F:3-dehydrosphinganine reductase activity"/>
    <property type="evidence" value="ECO:0007669"/>
    <property type="project" value="UniProtKB-EC"/>
</dbReference>
<accession>A0A6A4H7H4</accession>
<dbReference type="CDD" id="cd08939">
    <property type="entry name" value="KDSR-like_SDR_c"/>
    <property type="match status" value="1"/>
</dbReference>
<evidence type="ECO:0000313" key="13">
    <source>
        <dbReference type="Proteomes" id="UP000799118"/>
    </source>
</evidence>
<keyword evidence="4" id="KW-0256">Endoplasmic reticulum</keyword>
<evidence type="ECO:0000256" key="11">
    <source>
        <dbReference type="ARBA" id="ARBA00048930"/>
    </source>
</evidence>
<evidence type="ECO:0000256" key="3">
    <source>
        <dbReference type="ARBA" id="ARBA00004991"/>
    </source>
</evidence>
<comment type="pathway">
    <text evidence="3">Sphingolipid metabolism.</text>
</comment>
<dbReference type="Gene3D" id="3.40.50.720">
    <property type="entry name" value="NAD(P)-binding Rossmann-like Domain"/>
    <property type="match status" value="1"/>
</dbReference>
<evidence type="ECO:0000256" key="9">
    <source>
        <dbReference type="ARBA" id="ARBA00026112"/>
    </source>
</evidence>
<sequence>MWSAQRKWDPRGQHCYVTGGSSGLGLAVSVALTKGGADVSIVARNEERLAKALAELEARSFASIRPWIKYRTSPDQKLRTYSFSLSEPDASDAALEAACRDHDGKLPHAVFLCAGSSTPGFFVEQDASSLQKGMDNTYWVQAYTALTYTKWTVRDKTPGKIVFVSSLLGYMSMIGYSSYSPGKHALRGLAETLRSELLLYGTTVHIMFPGNIDSPGYVEENRVKPKITLEIEATDKPKAPEALAEGLIQGVQRGDFHIAPDMLSNIFRSSTLGATPHNNLLLDGLYATIGWIGLPLWRRDMDSTVLKHRKEHSDYLAAKGFFK</sequence>
<evidence type="ECO:0000256" key="5">
    <source>
        <dbReference type="ARBA" id="ARBA00022857"/>
    </source>
</evidence>
<evidence type="ECO:0000256" key="10">
    <source>
        <dbReference type="ARBA" id="ARBA00044737"/>
    </source>
</evidence>
<dbReference type="GO" id="GO:0030148">
    <property type="term" value="P:sphingolipid biosynthetic process"/>
    <property type="evidence" value="ECO:0007669"/>
    <property type="project" value="InterPro"/>
</dbReference>
<gene>
    <name evidence="12" type="ORF">BT96DRAFT_887092</name>
</gene>
<dbReference type="GO" id="GO:0005789">
    <property type="term" value="C:endoplasmic reticulum membrane"/>
    <property type="evidence" value="ECO:0007669"/>
    <property type="project" value="TreeGrafter"/>
</dbReference>
<dbReference type="OrthoDB" id="10267115at2759"/>
<dbReference type="PANTHER" id="PTHR43550">
    <property type="entry name" value="3-KETODIHYDROSPHINGOSINE REDUCTASE"/>
    <property type="match status" value="1"/>
</dbReference>
<comment type="pathway">
    <text evidence="2">Lipid metabolism; sphingolipid metabolism.</text>
</comment>
<dbReference type="Proteomes" id="UP000799118">
    <property type="component" value="Unassembled WGS sequence"/>
</dbReference>
<evidence type="ECO:0000256" key="4">
    <source>
        <dbReference type="ARBA" id="ARBA00022824"/>
    </source>
</evidence>
<evidence type="ECO:0000256" key="8">
    <source>
        <dbReference type="ARBA" id="ARBA00023098"/>
    </source>
</evidence>
<comment type="subcellular location">
    <subcellularLocation>
        <location evidence="1">Endoplasmic reticulum</location>
    </subcellularLocation>
</comment>
<evidence type="ECO:0000256" key="1">
    <source>
        <dbReference type="ARBA" id="ARBA00004240"/>
    </source>
</evidence>
<dbReference type="SUPFAM" id="SSF51735">
    <property type="entry name" value="NAD(P)-binding Rossmann-fold domains"/>
    <property type="match status" value="1"/>
</dbReference>
<dbReference type="AlphaFoldDB" id="A0A6A4H7H4"/>
<dbReference type="InterPro" id="IPR002347">
    <property type="entry name" value="SDR_fam"/>
</dbReference>
<evidence type="ECO:0000256" key="6">
    <source>
        <dbReference type="ARBA" id="ARBA00022919"/>
    </source>
</evidence>
<dbReference type="InterPro" id="IPR036291">
    <property type="entry name" value="NAD(P)-bd_dom_sf"/>
</dbReference>
<reference evidence="12" key="1">
    <citation type="journal article" date="2019" name="Environ. Microbiol.">
        <title>Fungal ecological strategies reflected in gene transcription - a case study of two litter decomposers.</title>
        <authorList>
            <person name="Barbi F."/>
            <person name="Kohler A."/>
            <person name="Barry K."/>
            <person name="Baskaran P."/>
            <person name="Daum C."/>
            <person name="Fauchery L."/>
            <person name="Ihrmark K."/>
            <person name="Kuo A."/>
            <person name="LaButti K."/>
            <person name="Lipzen A."/>
            <person name="Morin E."/>
            <person name="Grigoriev I.V."/>
            <person name="Henrissat B."/>
            <person name="Lindahl B."/>
            <person name="Martin F."/>
        </authorList>
    </citation>
    <scope>NUCLEOTIDE SEQUENCE</scope>
    <source>
        <strain evidence="12">JB14</strain>
    </source>
</reference>
<dbReference type="EC" id="1.1.1.102" evidence="9"/>
<keyword evidence="7" id="KW-0560">Oxidoreductase</keyword>
<evidence type="ECO:0000256" key="2">
    <source>
        <dbReference type="ARBA" id="ARBA00004760"/>
    </source>
</evidence>
<keyword evidence="8" id="KW-0443">Lipid metabolism</keyword>
<dbReference type="Pfam" id="PF00106">
    <property type="entry name" value="adh_short"/>
    <property type="match status" value="1"/>
</dbReference>